<sequence>MPPGQGTGKKGGSAIFRQRSRNTTPSSVGAAAAAAAAAAAPSPAPATASLPEITTQELQYLELKFEVFDNLTYDDLVDAGAGSGSTLPDYKAVDGIISRLKRLQGISDDRGSSYDRGMRLLSQSRRARMEEQAAADRSREEEQMQRNGGAGGDDDHQRRANKKKRKAPSGAEGNSQESQGKRAGSMDVDDKKDASASKKDGGDGKKDSESEEESSEDEGAPPPRPVPQNQTFGEDPSTFPDPTVYEIRDVTPGMTVDEIKEIYSVASYPPSDLADLIAGNPPDKDFSSAKPSNQISFSTFSAYMEPYFRAFTEEDLAFLRERGNRVAPFSMPQRGKRHYSEIWAEEDGAMAIDSGAGAAGDKKHLPPNQSRGTIEGMNDDVGETDRLSVGPLLARLLSAMRPEHRPPEANSGAGGGDTSMNGDVSMNGDLNESQNNNGDNERSMPPATFMPESASESWKKATHPKLEYKQVDERLKQELRHIGFLPFPDPSSANGSANGANGSGSANGSGAGANSGSNANGASGGGNNNSNGASNGANGSANGNGSSNANSSDVVDPALAADYNGHFDDEIAARLRRLQTGLREQMLVNGARKARLAELVKERMAYQEYQTILEDLDGQVNAAYLKRTRTMGKSKKGKRPGGAAGAAAGASGGAGGAAGMARPGIGDMTRTLMERRKRWMENIGTVFDDERLQRVPRSADPGSSIFQPAEMAGLIKKEKAAWDEEVDEE</sequence>
<organism evidence="7 8">
    <name type="scientific">Sporothrix bragantina</name>
    <dbReference type="NCBI Taxonomy" id="671064"/>
    <lineage>
        <taxon>Eukaryota</taxon>
        <taxon>Fungi</taxon>
        <taxon>Dikarya</taxon>
        <taxon>Ascomycota</taxon>
        <taxon>Pezizomycotina</taxon>
        <taxon>Sordariomycetes</taxon>
        <taxon>Sordariomycetidae</taxon>
        <taxon>Ophiostomatales</taxon>
        <taxon>Ophiostomataceae</taxon>
        <taxon>Sporothrix</taxon>
    </lineage>
</organism>
<keyword evidence="4" id="KW-0804">Transcription</keyword>
<evidence type="ECO:0000313" key="8">
    <source>
        <dbReference type="Proteomes" id="UP001642406"/>
    </source>
</evidence>
<protein>
    <submittedName>
        <fullName evidence="7">Transcriptional regulator</fullName>
    </submittedName>
</protein>
<feature type="region of interest" description="Disordered" evidence="6">
    <location>
        <begin position="107"/>
        <end position="244"/>
    </location>
</feature>
<feature type="compositionally biased region" description="Acidic residues" evidence="6">
    <location>
        <begin position="209"/>
        <end position="219"/>
    </location>
</feature>
<proteinExistence type="inferred from homology"/>
<dbReference type="Proteomes" id="UP001642406">
    <property type="component" value="Unassembled WGS sequence"/>
</dbReference>
<feature type="compositionally biased region" description="Basic and acidic residues" evidence="6">
    <location>
        <begin position="107"/>
        <end position="118"/>
    </location>
</feature>
<dbReference type="PANTHER" id="PTHR13556:SF2">
    <property type="entry name" value="TRANSCRIPTIONAL ADAPTER 3"/>
    <property type="match status" value="1"/>
</dbReference>
<evidence type="ECO:0000256" key="1">
    <source>
        <dbReference type="ARBA" id="ARBA00004123"/>
    </source>
</evidence>
<accession>A0ABP0AXU6</accession>
<feature type="compositionally biased region" description="Gly residues" evidence="6">
    <location>
        <begin position="501"/>
        <end position="513"/>
    </location>
</feature>
<gene>
    <name evidence="7" type="primary">NGG1</name>
    <name evidence="7" type="ORF">SBRCBS47491_001324</name>
</gene>
<keyword evidence="8" id="KW-1185">Reference proteome</keyword>
<feature type="compositionally biased region" description="Gly residues" evidence="6">
    <location>
        <begin position="640"/>
        <end position="658"/>
    </location>
</feature>
<keyword evidence="3" id="KW-0805">Transcription regulation</keyword>
<evidence type="ECO:0000256" key="3">
    <source>
        <dbReference type="ARBA" id="ARBA00023015"/>
    </source>
</evidence>
<keyword evidence="5" id="KW-0539">Nucleus</keyword>
<evidence type="ECO:0000256" key="4">
    <source>
        <dbReference type="ARBA" id="ARBA00023163"/>
    </source>
</evidence>
<feature type="compositionally biased region" description="Low complexity" evidence="6">
    <location>
        <begin position="491"/>
        <end position="500"/>
    </location>
</feature>
<evidence type="ECO:0000256" key="6">
    <source>
        <dbReference type="SAM" id="MobiDB-lite"/>
    </source>
</evidence>
<comment type="caution">
    <text evidence="7">The sequence shown here is derived from an EMBL/GenBank/DDBJ whole genome shotgun (WGS) entry which is preliminary data.</text>
</comment>
<feature type="compositionally biased region" description="Polar residues" evidence="6">
    <location>
        <begin position="418"/>
        <end position="438"/>
    </location>
</feature>
<evidence type="ECO:0000256" key="2">
    <source>
        <dbReference type="ARBA" id="ARBA00005330"/>
    </source>
</evidence>
<evidence type="ECO:0000256" key="5">
    <source>
        <dbReference type="ARBA" id="ARBA00023242"/>
    </source>
</evidence>
<feature type="region of interest" description="Disordered" evidence="6">
    <location>
        <begin position="353"/>
        <end position="382"/>
    </location>
</feature>
<feature type="region of interest" description="Disordered" evidence="6">
    <location>
        <begin position="399"/>
        <end position="461"/>
    </location>
</feature>
<reference evidence="7 8" key="1">
    <citation type="submission" date="2024-01" db="EMBL/GenBank/DDBJ databases">
        <authorList>
            <person name="Allen C."/>
            <person name="Tagirdzhanova G."/>
        </authorList>
    </citation>
    <scope>NUCLEOTIDE SEQUENCE [LARGE SCALE GENOMIC DNA]</scope>
</reference>
<dbReference type="InterPro" id="IPR019340">
    <property type="entry name" value="Histone_AcTrfase_su3"/>
</dbReference>
<dbReference type="PANTHER" id="PTHR13556">
    <property type="entry name" value="TRANSCRIPTIONAL ADAPTER 3-RELATED"/>
    <property type="match status" value="1"/>
</dbReference>
<feature type="region of interest" description="Disordered" evidence="6">
    <location>
        <begin position="1"/>
        <end position="28"/>
    </location>
</feature>
<feature type="compositionally biased region" description="Basic and acidic residues" evidence="6">
    <location>
        <begin position="127"/>
        <end position="144"/>
    </location>
</feature>
<feature type="compositionally biased region" description="Low complexity" evidence="6">
    <location>
        <begin position="528"/>
        <end position="550"/>
    </location>
</feature>
<evidence type="ECO:0000313" key="7">
    <source>
        <dbReference type="EMBL" id="CAK7212030.1"/>
    </source>
</evidence>
<feature type="compositionally biased region" description="Basic and acidic residues" evidence="6">
    <location>
        <begin position="188"/>
        <end position="208"/>
    </location>
</feature>
<comment type="similarity">
    <text evidence="2">Belongs to the NGG1 family.</text>
</comment>
<feature type="region of interest" description="Disordered" evidence="6">
    <location>
        <begin position="631"/>
        <end position="664"/>
    </location>
</feature>
<feature type="compositionally biased region" description="Gly residues" evidence="6">
    <location>
        <begin position="1"/>
        <end position="11"/>
    </location>
</feature>
<dbReference type="Pfam" id="PF10198">
    <property type="entry name" value="Ada3"/>
    <property type="match status" value="1"/>
</dbReference>
<comment type="subcellular location">
    <subcellularLocation>
        <location evidence="1">Nucleus</location>
    </subcellularLocation>
</comment>
<feature type="region of interest" description="Disordered" evidence="6">
    <location>
        <begin position="484"/>
        <end position="550"/>
    </location>
</feature>
<dbReference type="EMBL" id="CAWUHC010000007">
    <property type="protein sequence ID" value="CAK7212030.1"/>
    <property type="molecule type" value="Genomic_DNA"/>
</dbReference>
<name>A0ABP0AXU6_9PEZI</name>